<name>A0A9X6FYK4_BACUD</name>
<dbReference type="RefSeq" id="WP_000747922.1">
    <property type="nucleotide sequence ID" value="NZ_NFEA01000047.1"/>
</dbReference>
<gene>
    <name evidence="1" type="ORF">BK761_24050</name>
</gene>
<sequence>MKKSEIVQKGYFVDESQFEGGKTVLSSEQLVILKELSRVLNNNQDDYLDGFLNLYSPKGLKELLSVQVRTALEYDTINSLGALKAYELIEALNL</sequence>
<evidence type="ECO:0000313" key="2">
    <source>
        <dbReference type="Proteomes" id="UP000195217"/>
    </source>
</evidence>
<dbReference type="Proteomes" id="UP000195217">
    <property type="component" value="Unassembled WGS sequence"/>
</dbReference>
<comment type="caution">
    <text evidence="1">The sequence shown here is derived from an EMBL/GenBank/DDBJ whole genome shotgun (WGS) entry which is preliminary data.</text>
</comment>
<proteinExistence type="predicted"/>
<evidence type="ECO:0000313" key="1">
    <source>
        <dbReference type="EMBL" id="OTZ29305.1"/>
    </source>
</evidence>
<organism evidence="1 2">
    <name type="scientific">Bacillus thuringiensis subsp. darmstadiensis</name>
    <dbReference type="NCBI Taxonomy" id="132264"/>
    <lineage>
        <taxon>Bacteria</taxon>
        <taxon>Bacillati</taxon>
        <taxon>Bacillota</taxon>
        <taxon>Bacilli</taxon>
        <taxon>Bacillales</taxon>
        <taxon>Bacillaceae</taxon>
        <taxon>Bacillus</taxon>
        <taxon>Bacillus cereus group</taxon>
    </lineage>
</organism>
<protein>
    <submittedName>
        <fullName evidence="1">Uncharacterized protein</fullName>
    </submittedName>
</protein>
<accession>A0A9X6FYK4</accession>
<reference evidence="1 2" key="1">
    <citation type="submission" date="2016-10" db="EMBL/GenBank/DDBJ databases">
        <title>Comparative genomics of Bacillus thuringiensis reveals a path to pathogens against multiple invertebrate hosts.</title>
        <authorList>
            <person name="Zheng J."/>
            <person name="Gao Q."/>
            <person name="Liu H."/>
            <person name="Peng D."/>
            <person name="Ruan L."/>
            <person name="Sun M."/>
        </authorList>
    </citation>
    <scope>NUCLEOTIDE SEQUENCE [LARGE SCALE GENOMIC DNA]</scope>
    <source>
        <strain evidence="1">BGSC 4M3</strain>
    </source>
</reference>
<dbReference type="EMBL" id="NFEA01000047">
    <property type="protein sequence ID" value="OTZ29305.1"/>
    <property type="molecule type" value="Genomic_DNA"/>
</dbReference>
<dbReference type="AlphaFoldDB" id="A0A9X6FYK4"/>